<keyword evidence="3" id="KW-1185">Reference proteome</keyword>
<proteinExistence type="predicted"/>
<dbReference type="EMBL" id="JBHTKA010000008">
    <property type="protein sequence ID" value="MFD1002002.1"/>
    <property type="molecule type" value="Genomic_DNA"/>
</dbReference>
<dbReference type="SUPFAM" id="SSF55729">
    <property type="entry name" value="Acyl-CoA N-acyltransferases (Nat)"/>
    <property type="match status" value="1"/>
</dbReference>
<evidence type="ECO:0000259" key="1">
    <source>
        <dbReference type="Pfam" id="PF04377"/>
    </source>
</evidence>
<accession>A0ABW3K6Y3</accession>
<organism evidence="2 3">
    <name type="scientific">Ohtaekwangia kribbensis</name>
    <dbReference type="NCBI Taxonomy" id="688913"/>
    <lineage>
        <taxon>Bacteria</taxon>
        <taxon>Pseudomonadati</taxon>
        <taxon>Bacteroidota</taxon>
        <taxon>Cytophagia</taxon>
        <taxon>Cytophagales</taxon>
        <taxon>Fulvivirgaceae</taxon>
        <taxon>Ohtaekwangia</taxon>
    </lineage>
</organism>
<gene>
    <name evidence="2" type="ORF">ACFQ21_21935</name>
</gene>
<protein>
    <submittedName>
        <fullName evidence="2">GNAT family N-acetyltransferase</fullName>
        <ecNumber evidence="2">2.3.1.-</ecNumber>
    </submittedName>
</protein>
<keyword evidence="2" id="KW-0808">Transferase</keyword>
<feature type="domain" description="N-end rule aminoacyl transferase C-terminal" evidence="1">
    <location>
        <begin position="34"/>
        <end position="147"/>
    </location>
</feature>
<dbReference type="Proteomes" id="UP001597112">
    <property type="component" value="Unassembled WGS sequence"/>
</dbReference>
<evidence type="ECO:0000313" key="3">
    <source>
        <dbReference type="Proteomes" id="UP001597112"/>
    </source>
</evidence>
<dbReference type="RefSeq" id="WP_377584044.1">
    <property type="nucleotide sequence ID" value="NZ_JBHTKA010000008.1"/>
</dbReference>
<name>A0ABW3K6Y3_9BACT</name>
<dbReference type="PANTHER" id="PTHR21367:SF1">
    <property type="entry name" value="ARGINYL-TRNA--PROTEIN TRANSFERASE 1"/>
    <property type="match status" value="1"/>
</dbReference>
<dbReference type="Pfam" id="PF04377">
    <property type="entry name" value="ATE_C"/>
    <property type="match status" value="1"/>
</dbReference>
<dbReference type="InterPro" id="IPR007472">
    <property type="entry name" value="N-end_Aminoacyl_Trfase_C"/>
</dbReference>
<dbReference type="InterPro" id="IPR030700">
    <property type="entry name" value="N-end_Aminoacyl_Trfase"/>
</dbReference>
<comment type="caution">
    <text evidence="2">The sequence shown here is derived from an EMBL/GenBank/DDBJ whole genome shotgun (WGS) entry which is preliminary data.</text>
</comment>
<evidence type="ECO:0000313" key="2">
    <source>
        <dbReference type="EMBL" id="MFD1002002.1"/>
    </source>
</evidence>
<dbReference type="GO" id="GO:0016746">
    <property type="term" value="F:acyltransferase activity"/>
    <property type="evidence" value="ECO:0007669"/>
    <property type="project" value="UniProtKB-KW"/>
</dbReference>
<keyword evidence="2" id="KW-0012">Acyltransferase</keyword>
<dbReference type="InterPro" id="IPR016181">
    <property type="entry name" value="Acyl_CoA_acyltransferase"/>
</dbReference>
<reference evidence="3" key="1">
    <citation type="journal article" date="2019" name="Int. J. Syst. Evol. Microbiol.">
        <title>The Global Catalogue of Microorganisms (GCM) 10K type strain sequencing project: providing services to taxonomists for standard genome sequencing and annotation.</title>
        <authorList>
            <consortium name="The Broad Institute Genomics Platform"/>
            <consortium name="The Broad Institute Genome Sequencing Center for Infectious Disease"/>
            <person name="Wu L."/>
            <person name="Ma J."/>
        </authorList>
    </citation>
    <scope>NUCLEOTIDE SEQUENCE [LARGE SCALE GENOMIC DNA]</scope>
    <source>
        <strain evidence="3">CCUG 58938</strain>
    </source>
</reference>
<dbReference type="EC" id="2.3.1.-" evidence="2"/>
<sequence>MSLAELKHDSSRDKLFKQNAIFRTEVRPASVTEEKEALYTRYREQISFEPMASLTQLLYGDMPAAGIYNSFEVAVYDNDKLIAVGFFDVGGISAAGIVSVYDPAYKKYSLGKYLIYSKIEYCKKLSLQYFYPGYFVPGYKAFDYKLTIGRSALHFLALHSQEWTSIDKFSPEYIPYTVMQSRLKEVQQILAGRTFESKLLKYEFFDANLFPELRSAALFDFPVMLICSDAWNNNLNHVIVFDVRDAHYHLLQCIPVYIPNVQVKDPDFYSEYIIKEEHEIFRSKSAQGIVDWMTDYMTHQTISV</sequence>
<dbReference type="PANTHER" id="PTHR21367">
    <property type="entry name" value="ARGININE-TRNA-PROTEIN TRANSFERASE 1"/>
    <property type="match status" value="1"/>
</dbReference>